<evidence type="ECO:0000256" key="21">
    <source>
        <dbReference type="ARBA" id="ARBA00040454"/>
    </source>
</evidence>
<dbReference type="Pfam" id="PF00512">
    <property type="entry name" value="HisKA"/>
    <property type="match status" value="1"/>
</dbReference>
<dbReference type="Pfam" id="PF02518">
    <property type="entry name" value="HATPase_c"/>
    <property type="match status" value="1"/>
</dbReference>
<evidence type="ECO:0000256" key="19">
    <source>
        <dbReference type="ARBA" id="ARBA00023026"/>
    </source>
</evidence>
<evidence type="ECO:0000256" key="22">
    <source>
        <dbReference type="ARBA" id="ARBA00041776"/>
    </source>
</evidence>
<dbReference type="Gene3D" id="1.10.287.130">
    <property type="match status" value="1"/>
</dbReference>
<evidence type="ECO:0000256" key="5">
    <source>
        <dbReference type="ARBA" id="ARBA00012438"/>
    </source>
</evidence>
<dbReference type="EMBL" id="JBHMDG010000015">
    <property type="protein sequence ID" value="MFB9314015.1"/>
    <property type="molecule type" value="Genomic_DNA"/>
</dbReference>
<dbReference type="SMART" id="SM00387">
    <property type="entry name" value="HATPase_c"/>
    <property type="match status" value="1"/>
</dbReference>
<dbReference type="InterPro" id="IPR005467">
    <property type="entry name" value="His_kinase_dom"/>
</dbReference>
<protein>
    <recommendedName>
        <fullName evidence="21">Signal transduction histidine-protein kinase/phosphatase MprB</fullName>
        <ecNumber evidence="5">2.7.13.3</ecNumber>
    </recommendedName>
    <alternativeName>
        <fullName evidence="22">Mycobacterial persistence regulator B</fullName>
    </alternativeName>
</protein>
<evidence type="ECO:0000256" key="11">
    <source>
        <dbReference type="ARBA" id="ARBA00022777"/>
    </source>
</evidence>
<dbReference type="Gene3D" id="3.30.565.10">
    <property type="entry name" value="Histidine kinase-like ATPase, C-terminal domain"/>
    <property type="match status" value="1"/>
</dbReference>
<feature type="domain" description="HAMP" evidence="25">
    <location>
        <begin position="186"/>
        <end position="238"/>
    </location>
</feature>
<dbReference type="RefSeq" id="WP_246083942.1">
    <property type="nucleotide sequence ID" value="NZ_JBHMDG010000015.1"/>
</dbReference>
<keyword evidence="11" id="KW-0418">Kinase</keyword>
<accession>A0ABV5KDY3</accession>
<dbReference type="CDD" id="cd06225">
    <property type="entry name" value="HAMP"/>
    <property type="match status" value="1"/>
</dbReference>
<keyword evidence="7" id="KW-0597">Phosphoprotein</keyword>
<dbReference type="PROSITE" id="PS50885">
    <property type="entry name" value="HAMP"/>
    <property type="match status" value="1"/>
</dbReference>
<evidence type="ECO:0000256" key="18">
    <source>
        <dbReference type="ARBA" id="ARBA00023016"/>
    </source>
</evidence>
<keyword evidence="27" id="KW-1185">Reference proteome</keyword>
<evidence type="ECO:0000313" key="27">
    <source>
        <dbReference type="Proteomes" id="UP001589750"/>
    </source>
</evidence>
<dbReference type="Pfam" id="PF00672">
    <property type="entry name" value="HAMP"/>
    <property type="match status" value="1"/>
</dbReference>
<comment type="caution">
    <text evidence="26">The sequence shown here is derived from an EMBL/GenBank/DDBJ whole genome shotgun (WGS) entry which is preliminary data.</text>
</comment>
<proteinExistence type="predicted"/>
<evidence type="ECO:0000256" key="16">
    <source>
        <dbReference type="ARBA" id="ARBA00022989"/>
    </source>
</evidence>
<keyword evidence="23" id="KW-0472">Membrane</keyword>
<evidence type="ECO:0000256" key="4">
    <source>
        <dbReference type="ARBA" id="ARBA00004651"/>
    </source>
</evidence>
<comment type="catalytic activity">
    <reaction evidence="1">
        <text>ATP + protein L-histidine = ADP + protein N-phospho-L-histidine.</text>
        <dbReference type="EC" id="2.7.13.3"/>
    </reaction>
</comment>
<evidence type="ECO:0000259" key="25">
    <source>
        <dbReference type="PROSITE" id="PS50885"/>
    </source>
</evidence>
<dbReference type="PRINTS" id="PR00344">
    <property type="entry name" value="BCTRLSENSOR"/>
</dbReference>
<evidence type="ECO:0000259" key="24">
    <source>
        <dbReference type="PROSITE" id="PS50109"/>
    </source>
</evidence>
<keyword evidence="20" id="KW-0464">Manganese</keyword>
<keyword evidence="13 26" id="KW-0067">ATP-binding</keyword>
<reference evidence="26 27" key="1">
    <citation type="submission" date="2024-09" db="EMBL/GenBank/DDBJ databases">
        <authorList>
            <person name="Sun Q."/>
            <person name="Mori K."/>
        </authorList>
    </citation>
    <scope>NUCLEOTIDE SEQUENCE [LARGE SCALE GENOMIC DNA]</scope>
    <source>
        <strain evidence="26 27">JCM 9626</strain>
    </source>
</reference>
<evidence type="ECO:0000256" key="12">
    <source>
        <dbReference type="ARBA" id="ARBA00022801"/>
    </source>
</evidence>
<evidence type="ECO:0000256" key="8">
    <source>
        <dbReference type="ARBA" id="ARBA00022679"/>
    </source>
</evidence>
<evidence type="ECO:0000256" key="7">
    <source>
        <dbReference type="ARBA" id="ARBA00022553"/>
    </source>
</evidence>
<keyword evidence="14" id="KW-0460">Magnesium</keyword>
<keyword evidence="9 23" id="KW-0812">Transmembrane</keyword>
<dbReference type="InterPro" id="IPR050980">
    <property type="entry name" value="2C_sensor_his_kinase"/>
</dbReference>
<dbReference type="Proteomes" id="UP001589750">
    <property type="component" value="Unassembled WGS sequence"/>
</dbReference>
<evidence type="ECO:0000256" key="14">
    <source>
        <dbReference type="ARBA" id="ARBA00022842"/>
    </source>
</evidence>
<evidence type="ECO:0000313" key="26">
    <source>
        <dbReference type="EMBL" id="MFB9314015.1"/>
    </source>
</evidence>
<keyword evidence="18" id="KW-0346">Stress response</keyword>
<dbReference type="GO" id="GO:0005524">
    <property type="term" value="F:ATP binding"/>
    <property type="evidence" value="ECO:0007669"/>
    <property type="project" value="UniProtKB-KW"/>
</dbReference>
<dbReference type="InterPro" id="IPR004358">
    <property type="entry name" value="Sig_transdc_His_kin-like_C"/>
</dbReference>
<sequence>MRVRITATVALLTLAGLALAGLSVYVIEQRRIDDRSVEGAQQELDEFAKQLDLLTTASPGGLRAALETFLQRNVPDPDEALIGFVGTQPAVGNGNDAAELQDEAVFREAAVPLVDSGGTTRVDHSERGPLLLSSQPATVAGQHGALVVVTYLDVGRSDLRDTMRTYAVVAALALLLITGVAFSQAGRLLRPLRALRTTADDISESDLSRRLPTTGNDDITALTRTFNGMLDRLETAFVAQRQLLDDAGHELRTPLTILQGHLELLDTDDAVEVAETRDLLLDEVDRMARLVDDLILLAKTERPGFLDLAPVDVAALTESVAAKATGLGERDWSVDGVADVSVPADQQRITQALLQLAHNAVKHTRPGDAVAIGSTREADAVLWWVRDTGPGVPPDDRARIFERFGRGSAAEERHADGFGLGLSIVTAIARAHGGDAWLDTDYTAGARFVLSVPLPAGWAEPARPVPSYSEV</sequence>
<evidence type="ECO:0000256" key="17">
    <source>
        <dbReference type="ARBA" id="ARBA00023012"/>
    </source>
</evidence>
<evidence type="ECO:0000256" key="15">
    <source>
        <dbReference type="ARBA" id="ARBA00022912"/>
    </source>
</evidence>
<keyword evidence="16 23" id="KW-1133">Transmembrane helix</keyword>
<dbReference type="PANTHER" id="PTHR44936:SF9">
    <property type="entry name" value="SENSOR PROTEIN CREC"/>
    <property type="match status" value="1"/>
</dbReference>
<dbReference type="InterPro" id="IPR036890">
    <property type="entry name" value="HATPase_C_sf"/>
</dbReference>
<keyword evidence="8" id="KW-0808">Transferase</keyword>
<dbReference type="InterPro" id="IPR003660">
    <property type="entry name" value="HAMP_dom"/>
</dbReference>
<dbReference type="InterPro" id="IPR003661">
    <property type="entry name" value="HisK_dim/P_dom"/>
</dbReference>
<evidence type="ECO:0000256" key="20">
    <source>
        <dbReference type="ARBA" id="ARBA00023211"/>
    </source>
</evidence>
<comment type="cofactor">
    <cofactor evidence="3">
        <name>Mg(2+)</name>
        <dbReference type="ChEBI" id="CHEBI:18420"/>
    </cofactor>
</comment>
<name>A0ABV5KDY3_9ACTN</name>
<evidence type="ECO:0000256" key="13">
    <source>
        <dbReference type="ARBA" id="ARBA00022840"/>
    </source>
</evidence>
<evidence type="ECO:0000256" key="3">
    <source>
        <dbReference type="ARBA" id="ARBA00001946"/>
    </source>
</evidence>
<dbReference type="InterPro" id="IPR036097">
    <property type="entry name" value="HisK_dim/P_sf"/>
</dbReference>
<dbReference type="PROSITE" id="PS50109">
    <property type="entry name" value="HIS_KIN"/>
    <property type="match status" value="1"/>
</dbReference>
<comment type="subcellular location">
    <subcellularLocation>
        <location evidence="4">Cell membrane</location>
        <topology evidence="4">Multi-pass membrane protein</topology>
    </subcellularLocation>
</comment>
<evidence type="ECO:0000256" key="6">
    <source>
        <dbReference type="ARBA" id="ARBA00022475"/>
    </source>
</evidence>
<gene>
    <name evidence="26" type="ORF">ACFFRI_13250</name>
</gene>
<feature type="transmembrane region" description="Helical" evidence="23">
    <location>
        <begin position="166"/>
        <end position="186"/>
    </location>
</feature>
<dbReference type="SUPFAM" id="SSF55874">
    <property type="entry name" value="ATPase domain of HSP90 chaperone/DNA topoisomerase II/histidine kinase"/>
    <property type="match status" value="1"/>
</dbReference>
<dbReference type="PANTHER" id="PTHR44936">
    <property type="entry name" value="SENSOR PROTEIN CREC"/>
    <property type="match status" value="1"/>
</dbReference>
<dbReference type="InterPro" id="IPR003594">
    <property type="entry name" value="HATPase_dom"/>
</dbReference>
<dbReference type="Gene3D" id="6.10.340.10">
    <property type="match status" value="1"/>
</dbReference>
<keyword evidence="19" id="KW-0843">Virulence</keyword>
<evidence type="ECO:0000256" key="10">
    <source>
        <dbReference type="ARBA" id="ARBA00022741"/>
    </source>
</evidence>
<keyword evidence="10" id="KW-0547">Nucleotide-binding</keyword>
<keyword evidence="15" id="KW-0904">Protein phosphatase</keyword>
<dbReference type="SMART" id="SM00388">
    <property type="entry name" value="HisKA"/>
    <property type="match status" value="1"/>
</dbReference>
<keyword evidence="12" id="KW-0378">Hydrolase</keyword>
<dbReference type="EC" id="2.7.13.3" evidence="5"/>
<dbReference type="CDD" id="cd00075">
    <property type="entry name" value="HATPase"/>
    <property type="match status" value="1"/>
</dbReference>
<evidence type="ECO:0000256" key="2">
    <source>
        <dbReference type="ARBA" id="ARBA00001936"/>
    </source>
</evidence>
<comment type="cofactor">
    <cofactor evidence="2">
        <name>Mn(2+)</name>
        <dbReference type="ChEBI" id="CHEBI:29035"/>
    </cofactor>
</comment>
<feature type="domain" description="Histidine kinase" evidence="24">
    <location>
        <begin position="246"/>
        <end position="456"/>
    </location>
</feature>
<dbReference type="CDD" id="cd00082">
    <property type="entry name" value="HisKA"/>
    <property type="match status" value="1"/>
</dbReference>
<keyword evidence="17" id="KW-0902">Two-component regulatory system</keyword>
<dbReference type="SUPFAM" id="SSF158472">
    <property type="entry name" value="HAMP domain-like"/>
    <property type="match status" value="1"/>
</dbReference>
<evidence type="ECO:0000256" key="1">
    <source>
        <dbReference type="ARBA" id="ARBA00000085"/>
    </source>
</evidence>
<evidence type="ECO:0000256" key="23">
    <source>
        <dbReference type="SAM" id="Phobius"/>
    </source>
</evidence>
<evidence type="ECO:0000256" key="9">
    <source>
        <dbReference type="ARBA" id="ARBA00022692"/>
    </source>
</evidence>
<dbReference type="SUPFAM" id="SSF47384">
    <property type="entry name" value="Homodimeric domain of signal transducing histidine kinase"/>
    <property type="match status" value="1"/>
</dbReference>
<dbReference type="SMART" id="SM00304">
    <property type="entry name" value="HAMP"/>
    <property type="match status" value="1"/>
</dbReference>
<organism evidence="26 27">
    <name type="scientific">Nocardioides plantarum</name>
    <dbReference type="NCBI Taxonomy" id="29299"/>
    <lineage>
        <taxon>Bacteria</taxon>
        <taxon>Bacillati</taxon>
        <taxon>Actinomycetota</taxon>
        <taxon>Actinomycetes</taxon>
        <taxon>Propionibacteriales</taxon>
        <taxon>Nocardioidaceae</taxon>
        <taxon>Nocardioides</taxon>
    </lineage>
</organism>
<keyword evidence="6" id="KW-1003">Cell membrane</keyword>